<organism evidence="1">
    <name type="scientific">xi river reovirus</name>
    <dbReference type="NCBI Taxonomy" id="748771"/>
    <lineage>
        <taxon>Viruses</taxon>
        <taxon>Riboviria</taxon>
        <taxon>Orthornavirae</taxon>
        <taxon>Duplornaviricota</taxon>
        <taxon>Resentoviricetes</taxon>
        <taxon>Reovirales</taxon>
        <taxon>Spinareoviridae</taxon>
        <taxon>Orthoreovirus</taxon>
        <taxon>Pteropine orthoreovirus</taxon>
    </lineage>
</organism>
<sequence>MSILPHLVFRMCESSFYEPWVTSGYRAEISFICRRELTYYINVRIPLDHPQRLVACDLANKPSAWHVSLVERRALNSAIPGFCELDCVLRHIRPIPKRLLSRGFSSHIVVHYDRATQSPAAKRGRHFDLDDEPEHKRLAIHGKSVND</sequence>
<dbReference type="EMBL" id="GU188274">
    <property type="protein sequence ID" value="ADE40975.1"/>
    <property type="molecule type" value="Genomic_RNA"/>
</dbReference>
<name>D5J9N3_9REOV</name>
<dbReference type="Pfam" id="PF07272">
    <property type="entry name" value="Orthoreo_P17"/>
    <property type="match status" value="1"/>
</dbReference>
<evidence type="ECO:0000313" key="1">
    <source>
        <dbReference type="EMBL" id="ADE40975.1"/>
    </source>
</evidence>
<dbReference type="InterPro" id="IPR009897">
    <property type="entry name" value="Orthoreo_P17"/>
</dbReference>
<proteinExistence type="predicted"/>
<accession>D5J9N3</accession>
<reference evidence="1" key="1">
    <citation type="journal article" date="2010" name="Arch. Virol.">
        <title>Xi River virus, a new bat reovirus isolated in southern China.</title>
        <authorList>
            <person name="Du L."/>
            <person name="Lu Z."/>
            <person name="Fan Y."/>
            <person name="Meng K."/>
            <person name="Jiang Y."/>
            <person name="Zhu Y."/>
            <person name="Wang S."/>
            <person name="Gu W."/>
            <person name="Zou X."/>
            <person name="Tu C."/>
        </authorList>
    </citation>
    <scope>NUCLEOTIDE SEQUENCE</scope>
</reference>
<protein>
    <submittedName>
        <fullName evidence="1">p17</fullName>
    </submittedName>
</protein>